<dbReference type="SUPFAM" id="SSF46689">
    <property type="entry name" value="Homeodomain-like"/>
    <property type="match status" value="1"/>
</dbReference>
<dbReference type="PANTHER" id="PTHR46889">
    <property type="entry name" value="TRANSPOSASE INSF FOR INSERTION SEQUENCE IS3B-RELATED"/>
    <property type="match status" value="1"/>
</dbReference>
<dbReference type="Pfam" id="PF13276">
    <property type="entry name" value="HTH_21"/>
    <property type="match status" value="1"/>
</dbReference>
<dbReference type="GO" id="GO:0015074">
    <property type="term" value="P:DNA integration"/>
    <property type="evidence" value="ECO:0007669"/>
    <property type="project" value="InterPro"/>
</dbReference>
<dbReference type="Gene3D" id="3.30.420.10">
    <property type="entry name" value="Ribonuclease H-like superfamily/Ribonuclease H"/>
    <property type="match status" value="1"/>
</dbReference>
<dbReference type="Proteomes" id="UP000885317">
    <property type="component" value="Unassembled WGS sequence"/>
</dbReference>
<protein>
    <submittedName>
        <fullName evidence="4">IS3 family transposase</fullName>
    </submittedName>
</protein>
<dbReference type="GO" id="GO:0003677">
    <property type="term" value="F:DNA binding"/>
    <property type="evidence" value="ECO:0007669"/>
    <property type="project" value="InterPro"/>
</dbReference>
<dbReference type="InterPro" id="IPR050900">
    <property type="entry name" value="Transposase_IS3/IS150/IS904"/>
</dbReference>
<dbReference type="NCBIfam" id="NF033516">
    <property type="entry name" value="transpos_IS3"/>
    <property type="match status" value="1"/>
</dbReference>
<dbReference type="InterPro" id="IPR009057">
    <property type="entry name" value="Homeodomain-like_sf"/>
</dbReference>
<dbReference type="PROSITE" id="PS50994">
    <property type="entry name" value="INTEGRASE"/>
    <property type="match status" value="1"/>
</dbReference>
<proteinExistence type="inferred from homology"/>
<organism evidence="4">
    <name type="scientific">Salmonella enterica</name>
    <name type="common">Salmonella choleraesuis</name>
    <dbReference type="NCBI Taxonomy" id="28901"/>
    <lineage>
        <taxon>Bacteria</taxon>
        <taxon>Pseudomonadati</taxon>
        <taxon>Pseudomonadota</taxon>
        <taxon>Gammaproteobacteria</taxon>
        <taxon>Enterobacterales</taxon>
        <taxon>Enterobacteriaceae</taxon>
        <taxon>Salmonella</taxon>
    </lineage>
</organism>
<dbReference type="Pfam" id="PF01527">
    <property type="entry name" value="HTH_Tnp_1"/>
    <property type="match status" value="1"/>
</dbReference>
<evidence type="ECO:0000256" key="2">
    <source>
        <dbReference type="SAM" id="Coils"/>
    </source>
</evidence>
<keyword evidence="2" id="KW-0175">Coiled coil</keyword>
<comment type="similarity">
    <text evidence="1">Belongs to the transposase 8 family.</text>
</comment>
<dbReference type="InterPro" id="IPR002514">
    <property type="entry name" value="Transposase_8"/>
</dbReference>
<evidence type="ECO:0000259" key="3">
    <source>
        <dbReference type="PROSITE" id="PS50994"/>
    </source>
</evidence>
<dbReference type="InterPro" id="IPR048020">
    <property type="entry name" value="Transpos_IS3"/>
</dbReference>
<dbReference type="InterPro" id="IPR001584">
    <property type="entry name" value="Integrase_cat-core"/>
</dbReference>
<dbReference type="InterPro" id="IPR012337">
    <property type="entry name" value="RNaseH-like_sf"/>
</dbReference>
<dbReference type="AlphaFoldDB" id="A0A3R0UFX3"/>
<evidence type="ECO:0000256" key="1">
    <source>
        <dbReference type="ARBA" id="ARBA00009964"/>
    </source>
</evidence>
<dbReference type="PANTHER" id="PTHR46889:SF4">
    <property type="entry name" value="TRANSPOSASE INSO FOR INSERTION SEQUENCE ELEMENT IS911B-RELATED"/>
    <property type="match status" value="1"/>
</dbReference>
<sequence>MSGKRYPEEFKIEAVKQVVDRGHSVSSVATRLDITTHSLYAWIKKYGPESSTHKEQSDAQSEIRRLQKELKRVTDERDIFKKSRGVLRKAVRLRYAFIRDNTCCWPVRLLCRVLNVHPSGFYSWLQQPHSQRHQADLRLAGQIKQFWLESGCVYGYRKIHLDLRDSGQQCGVNRVWRLMKRVGIKAQVGYRSPRARKGEVSIVSPNRLQRQFNPDAPDERWVTDITYIRTHEGWLYLAVVVDLFSRKIIGWSMQSRMTKDIVLNALLMAVWRRNPQKQVLVHSDQGSQYTSHEWQSFLKSHGLEGSMSRRGNCHDNAVAESFFQLLKRERIKKKIYGTREEARSDIFDYIEMFYNSKRRHGSSDQMSPTEYENQYYQRLRSV</sequence>
<comment type="caution">
    <text evidence="4">The sequence shown here is derived from an EMBL/GenBank/DDBJ whole genome shotgun (WGS) entry which is preliminary data.</text>
</comment>
<name>A0A3R0UFX3_SALER</name>
<gene>
    <name evidence="4" type="ORF">EBH50_26155</name>
</gene>
<evidence type="ECO:0000313" key="4">
    <source>
        <dbReference type="EMBL" id="MLE33314.1"/>
    </source>
</evidence>
<feature type="domain" description="Integrase catalytic" evidence="3">
    <location>
        <begin position="213"/>
        <end position="376"/>
    </location>
</feature>
<dbReference type="GO" id="GO:0006313">
    <property type="term" value="P:DNA transposition"/>
    <property type="evidence" value="ECO:0007669"/>
    <property type="project" value="InterPro"/>
</dbReference>
<dbReference type="SUPFAM" id="SSF53098">
    <property type="entry name" value="Ribonuclease H-like"/>
    <property type="match status" value="1"/>
</dbReference>
<dbReference type="Gene3D" id="1.10.10.60">
    <property type="entry name" value="Homeodomain-like"/>
    <property type="match status" value="1"/>
</dbReference>
<dbReference type="GO" id="GO:0004803">
    <property type="term" value="F:transposase activity"/>
    <property type="evidence" value="ECO:0007669"/>
    <property type="project" value="InterPro"/>
</dbReference>
<reference evidence="4" key="1">
    <citation type="submission" date="2018-10" db="EMBL/GenBank/DDBJ databases">
        <authorList>
            <consortium name="PulseNet: The National Subtyping Network for Foodborne Disease Surveillance"/>
            <person name="Tarr C.L."/>
            <person name="Trees E."/>
            <person name="Katz L.S."/>
            <person name="Carleton-Romer H.A."/>
            <person name="Stroika S."/>
            <person name="Kucerova Z."/>
            <person name="Roache K.F."/>
            <person name="Sabol A.L."/>
            <person name="Besser J."/>
            <person name="Gerner-Smidt P."/>
        </authorList>
    </citation>
    <scope>NUCLEOTIDE SEQUENCE [LARGE SCALE GENOMIC DNA]</scope>
    <source>
        <strain evidence="4">PNUSAS056479</strain>
    </source>
</reference>
<feature type="coiled-coil region" evidence="2">
    <location>
        <begin position="56"/>
        <end position="83"/>
    </location>
</feature>
<dbReference type="EMBL" id="RUTY01000047">
    <property type="protein sequence ID" value="MLE33314.1"/>
    <property type="molecule type" value="Genomic_DNA"/>
</dbReference>
<dbReference type="InterPro" id="IPR025948">
    <property type="entry name" value="HTH-like_dom"/>
</dbReference>
<dbReference type="InterPro" id="IPR036397">
    <property type="entry name" value="RNaseH_sf"/>
</dbReference>
<dbReference type="Pfam" id="PF00665">
    <property type="entry name" value="rve"/>
    <property type="match status" value="1"/>
</dbReference>
<accession>A0A3R0UFX3</accession>
<dbReference type="Pfam" id="PF13333">
    <property type="entry name" value="rve_2"/>
    <property type="match status" value="1"/>
</dbReference>